<dbReference type="Proteomes" id="UP000222503">
    <property type="component" value="Unassembled WGS sequence"/>
</dbReference>
<dbReference type="EMBL" id="NUUQ01000077">
    <property type="protein sequence ID" value="PHG55873.1"/>
    <property type="molecule type" value="Genomic_DNA"/>
</dbReference>
<name>A0A2B6UHB6_9BACI</name>
<evidence type="ECO:0000313" key="1">
    <source>
        <dbReference type="EMBL" id="PFZ21517.1"/>
    </source>
</evidence>
<dbReference type="AlphaFoldDB" id="A0A2B6UHB6"/>
<accession>A0A2B6UHB6</accession>
<gene>
    <name evidence="2" type="ORF">COI65_28690</name>
    <name evidence="1" type="ORF">COL66_27565</name>
</gene>
<keyword evidence="2" id="KW-0418">Kinase</keyword>
<protein>
    <submittedName>
        <fullName evidence="2">Histidine kinase</fullName>
    </submittedName>
</protein>
<keyword evidence="2" id="KW-0808">Transferase</keyword>
<dbReference type="GO" id="GO:0016301">
    <property type="term" value="F:kinase activity"/>
    <property type="evidence" value="ECO:0007669"/>
    <property type="project" value="UniProtKB-KW"/>
</dbReference>
<evidence type="ECO:0000313" key="2">
    <source>
        <dbReference type="EMBL" id="PHG55873.1"/>
    </source>
</evidence>
<dbReference type="EMBL" id="NVGE01000061">
    <property type="protein sequence ID" value="PFZ21517.1"/>
    <property type="molecule type" value="Genomic_DNA"/>
</dbReference>
<evidence type="ECO:0000313" key="3">
    <source>
        <dbReference type="Proteomes" id="UP000222503"/>
    </source>
</evidence>
<organism evidence="2 3">
    <name type="scientific">Bacillus wiedmannii</name>
    <dbReference type="NCBI Taxonomy" id="1890302"/>
    <lineage>
        <taxon>Bacteria</taxon>
        <taxon>Bacillati</taxon>
        <taxon>Bacillota</taxon>
        <taxon>Bacilli</taxon>
        <taxon>Bacillales</taxon>
        <taxon>Bacillaceae</taxon>
        <taxon>Bacillus</taxon>
        <taxon>Bacillus cereus group</taxon>
    </lineage>
</organism>
<dbReference type="Proteomes" id="UP000223311">
    <property type="component" value="Unassembled WGS sequence"/>
</dbReference>
<reference evidence="3 4" key="1">
    <citation type="submission" date="2017-09" db="EMBL/GenBank/DDBJ databases">
        <title>Large-scale bioinformatics analysis of Bacillus genomes uncovers conserved roles of natural products in bacterial physiology.</title>
        <authorList>
            <consortium name="Agbiome Team Llc"/>
            <person name="Bleich R.M."/>
            <person name="Grubbs K.J."/>
            <person name="Santa Maria K.C."/>
            <person name="Allen S.E."/>
            <person name="Farag S."/>
            <person name="Shank E.A."/>
            <person name="Bowers A."/>
        </authorList>
    </citation>
    <scope>NUCLEOTIDE SEQUENCE [LARGE SCALE GENOMIC DNA]</scope>
    <source>
        <strain evidence="2 3">AFS029838</strain>
        <strain evidence="1 4">AFS080080</strain>
    </source>
</reference>
<comment type="caution">
    <text evidence="2">The sequence shown here is derived from an EMBL/GenBank/DDBJ whole genome shotgun (WGS) entry which is preliminary data.</text>
</comment>
<evidence type="ECO:0000313" key="4">
    <source>
        <dbReference type="Proteomes" id="UP000223311"/>
    </source>
</evidence>
<sequence length="59" mass="6980">MNGYSDNREVILQVINYGDIIPEEDFPCLFNILYIKNYRIKYKKKRRTLHAGESAVTNN</sequence>
<proteinExistence type="predicted"/>